<feature type="domain" description="HAMP" evidence="13">
    <location>
        <begin position="184"/>
        <end position="237"/>
    </location>
</feature>
<comment type="catalytic activity">
    <reaction evidence="1">
        <text>ATP + protein L-histidine = ADP + protein N-phospho-L-histidine.</text>
        <dbReference type="EC" id="2.7.13.3"/>
    </reaction>
</comment>
<evidence type="ECO:0000256" key="4">
    <source>
        <dbReference type="ARBA" id="ARBA00022553"/>
    </source>
</evidence>
<evidence type="ECO:0000256" key="2">
    <source>
        <dbReference type="ARBA" id="ARBA00004370"/>
    </source>
</evidence>
<keyword evidence="15" id="KW-1185">Reference proteome</keyword>
<evidence type="ECO:0000259" key="12">
    <source>
        <dbReference type="PROSITE" id="PS50109"/>
    </source>
</evidence>
<dbReference type="PROSITE" id="PS50885">
    <property type="entry name" value="HAMP"/>
    <property type="match status" value="1"/>
</dbReference>
<dbReference type="PANTHER" id="PTHR45436">
    <property type="entry name" value="SENSOR HISTIDINE KINASE YKOH"/>
    <property type="match status" value="1"/>
</dbReference>
<keyword evidence="4" id="KW-0597">Phosphoprotein</keyword>
<dbReference type="SMART" id="SM00388">
    <property type="entry name" value="HisKA"/>
    <property type="match status" value="1"/>
</dbReference>
<dbReference type="Gene3D" id="1.10.287.130">
    <property type="match status" value="1"/>
</dbReference>
<dbReference type="EMBL" id="SHKW01000001">
    <property type="protein sequence ID" value="RZU43677.1"/>
    <property type="molecule type" value="Genomic_DNA"/>
</dbReference>
<dbReference type="RefSeq" id="WP_130422414.1">
    <property type="nucleotide sequence ID" value="NZ_SHKW01000001.1"/>
</dbReference>
<evidence type="ECO:0000256" key="3">
    <source>
        <dbReference type="ARBA" id="ARBA00012438"/>
    </source>
</evidence>
<evidence type="ECO:0000313" key="14">
    <source>
        <dbReference type="EMBL" id="RZU43677.1"/>
    </source>
</evidence>
<organism evidence="14 15">
    <name type="scientific">Edaphobacter modestus</name>
    <dbReference type="NCBI Taxonomy" id="388466"/>
    <lineage>
        <taxon>Bacteria</taxon>
        <taxon>Pseudomonadati</taxon>
        <taxon>Acidobacteriota</taxon>
        <taxon>Terriglobia</taxon>
        <taxon>Terriglobales</taxon>
        <taxon>Acidobacteriaceae</taxon>
        <taxon>Edaphobacter</taxon>
    </lineage>
</organism>
<dbReference type="PRINTS" id="PR00344">
    <property type="entry name" value="BCTRLSENSOR"/>
</dbReference>
<feature type="transmembrane region" description="Helical" evidence="11">
    <location>
        <begin position="164"/>
        <end position="182"/>
    </location>
</feature>
<dbReference type="InterPro" id="IPR005467">
    <property type="entry name" value="His_kinase_dom"/>
</dbReference>
<dbReference type="SUPFAM" id="SSF55874">
    <property type="entry name" value="ATPase domain of HSP90 chaperone/DNA topoisomerase II/histidine kinase"/>
    <property type="match status" value="1"/>
</dbReference>
<dbReference type="InterPro" id="IPR003594">
    <property type="entry name" value="HATPase_dom"/>
</dbReference>
<dbReference type="AlphaFoldDB" id="A0A4Q7Z0E0"/>
<dbReference type="InterPro" id="IPR036097">
    <property type="entry name" value="HisK_dim/P_sf"/>
</dbReference>
<keyword evidence="5" id="KW-0808">Transferase</keyword>
<dbReference type="CDD" id="cd00082">
    <property type="entry name" value="HisKA"/>
    <property type="match status" value="1"/>
</dbReference>
<dbReference type="InterPro" id="IPR036890">
    <property type="entry name" value="HATPase_C_sf"/>
</dbReference>
<evidence type="ECO:0000256" key="9">
    <source>
        <dbReference type="ARBA" id="ARBA00023012"/>
    </source>
</evidence>
<evidence type="ECO:0000256" key="5">
    <source>
        <dbReference type="ARBA" id="ARBA00022679"/>
    </source>
</evidence>
<dbReference type="OrthoDB" id="9796330at2"/>
<accession>A0A4Q7Z0E0</accession>
<dbReference type="EC" id="2.7.13.3" evidence="3"/>
<dbReference type="SUPFAM" id="SSF47384">
    <property type="entry name" value="Homodimeric domain of signal transducing histidine kinase"/>
    <property type="match status" value="1"/>
</dbReference>
<name>A0A4Q7Z0E0_9BACT</name>
<feature type="transmembrane region" description="Helical" evidence="11">
    <location>
        <begin position="12"/>
        <end position="37"/>
    </location>
</feature>
<dbReference type="CDD" id="cd06225">
    <property type="entry name" value="HAMP"/>
    <property type="match status" value="1"/>
</dbReference>
<sequence length="479" mass="53315">MRSLSVRAKLTLWYLAVISTALLLFGLLTFGALRYALLKVKQATLNRREHRLILYLEQNRQKHALAPLSEQLASYALITHEGNLFQIRDLRGSLIFPFSPAAAAWLSHPAAECAPPVFRDVIVEGQPVTVVCHTILLDGQPVMLYIGGSLEEDMYILSTYQKTLLFLLPCLLGLSAVGGYFLSRRAMRPVDLMTKAALEIGIGNLSSRLPIPSARDEIWSLAIAWNQLLDRLEGAVSRLSKFSADASHDLRTSITVILATAQVSLDRRRLEEEYRSDLERIVSECRIASTLLDAQLSLARSGNFIHEVAFQRVNVTELVVAGCRRVEDLAESSGIILDWKLPADDLFVEGDELLLQRLLGILLDNAIKYTPAQGEILVEVCGTQSEVFLTVRDTGIGMSEDVRQHIFDRFYQADLRERRNLAGSGLGLSIAKWIAEAHRVEFVVESTPMKGSEFQIRFPAAASLHSGDTVRTEYSLTLP</sequence>
<keyword evidence="10 11" id="KW-0472">Membrane</keyword>
<dbReference type="Gene3D" id="3.30.565.10">
    <property type="entry name" value="Histidine kinase-like ATPase, C-terminal domain"/>
    <property type="match status" value="1"/>
</dbReference>
<evidence type="ECO:0000259" key="13">
    <source>
        <dbReference type="PROSITE" id="PS50885"/>
    </source>
</evidence>
<reference evidence="14 15" key="1">
    <citation type="submission" date="2019-02" db="EMBL/GenBank/DDBJ databases">
        <title>Genomic Encyclopedia of Archaeal and Bacterial Type Strains, Phase II (KMG-II): from individual species to whole genera.</title>
        <authorList>
            <person name="Goeker M."/>
        </authorList>
    </citation>
    <scope>NUCLEOTIDE SEQUENCE [LARGE SCALE GENOMIC DNA]</scope>
    <source>
        <strain evidence="14 15">DSM 18101</strain>
    </source>
</reference>
<dbReference type="InterPro" id="IPR050428">
    <property type="entry name" value="TCS_sensor_his_kinase"/>
</dbReference>
<dbReference type="Pfam" id="PF00512">
    <property type="entry name" value="HisKA"/>
    <property type="match status" value="1"/>
</dbReference>
<protein>
    <recommendedName>
        <fullName evidence="3">histidine kinase</fullName>
        <ecNumber evidence="3">2.7.13.3</ecNumber>
    </recommendedName>
</protein>
<dbReference type="InterPro" id="IPR003660">
    <property type="entry name" value="HAMP_dom"/>
</dbReference>
<gene>
    <name evidence="14" type="ORF">BDD14_5371</name>
</gene>
<dbReference type="PANTHER" id="PTHR45436:SF5">
    <property type="entry name" value="SENSOR HISTIDINE KINASE TRCS"/>
    <property type="match status" value="1"/>
</dbReference>
<evidence type="ECO:0000256" key="6">
    <source>
        <dbReference type="ARBA" id="ARBA00022692"/>
    </source>
</evidence>
<dbReference type="CDD" id="cd00075">
    <property type="entry name" value="HATPase"/>
    <property type="match status" value="1"/>
</dbReference>
<dbReference type="Gene3D" id="6.10.340.10">
    <property type="match status" value="1"/>
</dbReference>
<evidence type="ECO:0000256" key="8">
    <source>
        <dbReference type="ARBA" id="ARBA00022989"/>
    </source>
</evidence>
<dbReference type="Proteomes" id="UP000292958">
    <property type="component" value="Unassembled WGS sequence"/>
</dbReference>
<evidence type="ECO:0000256" key="10">
    <source>
        <dbReference type="ARBA" id="ARBA00023136"/>
    </source>
</evidence>
<dbReference type="InterPro" id="IPR004358">
    <property type="entry name" value="Sig_transdc_His_kin-like_C"/>
</dbReference>
<keyword evidence="9" id="KW-0902">Two-component regulatory system</keyword>
<dbReference type="SMART" id="SM00304">
    <property type="entry name" value="HAMP"/>
    <property type="match status" value="1"/>
</dbReference>
<dbReference type="GO" id="GO:0005886">
    <property type="term" value="C:plasma membrane"/>
    <property type="evidence" value="ECO:0007669"/>
    <property type="project" value="TreeGrafter"/>
</dbReference>
<dbReference type="SUPFAM" id="SSF158472">
    <property type="entry name" value="HAMP domain-like"/>
    <property type="match status" value="1"/>
</dbReference>
<keyword evidence="8 11" id="KW-1133">Transmembrane helix</keyword>
<evidence type="ECO:0000256" key="1">
    <source>
        <dbReference type="ARBA" id="ARBA00000085"/>
    </source>
</evidence>
<dbReference type="Pfam" id="PF00672">
    <property type="entry name" value="HAMP"/>
    <property type="match status" value="1"/>
</dbReference>
<dbReference type="Pfam" id="PF02518">
    <property type="entry name" value="HATPase_c"/>
    <property type="match status" value="1"/>
</dbReference>
<comment type="subcellular location">
    <subcellularLocation>
        <location evidence="2">Membrane</location>
    </subcellularLocation>
</comment>
<keyword evidence="7 14" id="KW-0418">Kinase</keyword>
<dbReference type="SMART" id="SM00387">
    <property type="entry name" value="HATPase_c"/>
    <property type="match status" value="1"/>
</dbReference>
<comment type="caution">
    <text evidence="14">The sequence shown here is derived from an EMBL/GenBank/DDBJ whole genome shotgun (WGS) entry which is preliminary data.</text>
</comment>
<evidence type="ECO:0000256" key="11">
    <source>
        <dbReference type="SAM" id="Phobius"/>
    </source>
</evidence>
<evidence type="ECO:0000313" key="15">
    <source>
        <dbReference type="Proteomes" id="UP000292958"/>
    </source>
</evidence>
<proteinExistence type="predicted"/>
<dbReference type="FunFam" id="3.30.565.10:FF:000006">
    <property type="entry name" value="Sensor histidine kinase WalK"/>
    <property type="match status" value="1"/>
</dbReference>
<evidence type="ECO:0000256" key="7">
    <source>
        <dbReference type="ARBA" id="ARBA00022777"/>
    </source>
</evidence>
<feature type="domain" description="Histidine kinase" evidence="12">
    <location>
        <begin position="245"/>
        <end position="462"/>
    </location>
</feature>
<dbReference type="GO" id="GO:0000155">
    <property type="term" value="F:phosphorelay sensor kinase activity"/>
    <property type="evidence" value="ECO:0007669"/>
    <property type="project" value="InterPro"/>
</dbReference>
<dbReference type="InterPro" id="IPR003661">
    <property type="entry name" value="HisK_dim/P_dom"/>
</dbReference>
<keyword evidence="6 11" id="KW-0812">Transmembrane</keyword>
<dbReference type="PROSITE" id="PS50109">
    <property type="entry name" value="HIS_KIN"/>
    <property type="match status" value="1"/>
</dbReference>